<evidence type="ECO:0000256" key="5">
    <source>
        <dbReference type="ARBA" id="ARBA00022723"/>
    </source>
</evidence>
<dbReference type="GO" id="GO:0005524">
    <property type="term" value="F:ATP binding"/>
    <property type="evidence" value="ECO:0007669"/>
    <property type="project" value="UniProtKB-KW"/>
</dbReference>
<evidence type="ECO:0000256" key="2">
    <source>
        <dbReference type="ARBA" id="ARBA00009747"/>
    </source>
</evidence>
<organism evidence="9 10">
    <name type="scientific">Zooshikella ganghwensis</name>
    <dbReference type="NCBI Taxonomy" id="202772"/>
    <lineage>
        <taxon>Bacteria</taxon>
        <taxon>Pseudomonadati</taxon>
        <taxon>Pseudomonadota</taxon>
        <taxon>Gammaproteobacteria</taxon>
        <taxon>Oceanospirillales</taxon>
        <taxon>Zooshikellaceae</taxon>
        <taxon>Zooshikella</taxon>
    </lineage>
</organism>
<dbReference type="AlphaFoldDB" id="A0A4P9VJ83"/>
<evidence type="ECO:0000256" key="1">
    <source>
        <dbReference type="ARBA" id="ARBA00001946"/>
    </source>
</evidence>
<keyword evidence="6" id="KW-0547">Nucleotide-binding</keyword>
<keyword evidence="5" id="KW-0479">Metal-binding</keyword>
<accession>A0A4P9VJ83</accession>
<sequence length="100" mass="11646">MQQSQFQPWTGGGKHFSFFNQPAAAEANFHMFYSAVRLLLAEDTGALKQFDEIRRGFKEEMQNQIQTMWAAKLGLTEYDPKLFTILFKKLLQLMIHSELD</sequence>
<dbReference type="RefSeq" id="WP_112477584.1">
    <property type="nucleotide sequence ID" value="NZ_NDXW01000003.1"/>
</dbReference>
<keyword evidence="4" id="KW-0548">Nucleotidyltransferase</keyword>
<keyword evidence="7" id="KW-0067">ATP-binding</keyword>
<comment type="cofactor">
    <cofactor evidence="1">
        <name>Mg(2+)</name>
        <dbReference type="ChEBI" id="CHEBI:18420"/>
    </cofactor>
</comment>
<comment type="similarity">
    <text evidence="2">Belongs to the SELO family.</text>
</comment>
<dbReference type="Proteomes" id="UP000257039">
    <property type="component" value="Unassembled WGS sequence"/>
</dbReference>
<evidence type="ECO:0000313" key="9">
    <source>
        <dbReference type="EMBL" id="RDH41802.1"/>
    </source>
</evidence>
<keyword evidence="8" id="KW-0460">Magnesium</keyword>
<keyword evidence="10" id="KW-1185">Reference proteome</keyword>
<evidence type="ECO:0000256" key="7">
    <source>
        <dbReference type="ARBA" id="ARBA00022840"/>
    </source>
</evidence>
<dbReference type="GO" id="GO:0016779">
    <property type="term" value="F:nucleotidyltransferase activity"/>
    <property type="evidence" value="ECO:0007669"/>
    <property type="project" value="UniProtKB-KW"/>
</dbReference>
<reference evidence="9 10" key="1">
    <citation type="submission" date="2017-04" db="EMBL/GenBank/DDBJ databases">
        <title>Draft genome sequence of Zooshikella ganghwensis VG4 isolated from Red Sea sediments.</title>
        <authorList>
            <person name="Rehman Z."/>
            <person name="Alam I."/>
            <person name="Kamau A."/>
            <person name="Bajic V."/>
            <person name="Leiknes T."/>
        </authorList>
    </citation>
    <scope>NUCLEOTIDE SEQUENCE [LARGE SCALE GENOMIC DNA]</scope>
    <source>
        <strain evidence="9 10">VG4</strain>
    </source>
</reference>
<dbReference type="GO" id="GO:0046872">
    <property type="term" value="F:metal ion binding"/>
    <property type="evidence" value="ECO:0007669"/>
    <property type="project" value="UniProtKB-KW"/>
</dbReference>
<dbReference type="Pfam" id="PF02696">
    <property type="entry name" value="SelO"/>
    <property type="match status" value="1"/>
</dbReference>
<name>A0A4P9VJ83_9GAMM</name>
<evidence type="ECO:0000256" key="3">
    <source>
        <dbReference type="ARBA" id="ARBA00022679"/>
    </source>
</evidence>
<protein>
    <submittedName>
        <fullName evidence="9">Uncharacterized protein</fullName>
    </submittedName>
</protein>
<evidence type="ECO:0000313" key="10">
    <source>
        <dbReference type="Proteomes" id="UP000257039"/>
    </source>
</evidence>
<proteinExistence type="inferred from homology"/>
<dbReference type="EMBL" id="NDXW01000003">
    <property type="protein sequence ID" value="RDH41802.1"/>
    <property type="molecule type" value="Genomic_DNA"/>
</dbReference>
<dbReference type="InterPro" id="IPR003846">
    <property type="entry name" value="SelO"/>
</dbReference>
<evidence type="ECO:0000256" key="6">
    <source>
        <dbReference type="ARBA" id="ARBA00022741"/>
    </source>
</evidence>
<gene>
    <name evidence="9" type="ORF">B9G39_26610</name>
</gene>
<evidence type="ECO:0000256" key="8">
    <source>
        <dbReference type="ARBA" id="ARBA00022842"/>
    </source>
</evidence>
<keyword evidence="3" id="KW-0808">Transferase</keyword>
<evidence type="ECO:0000256" key="4">
    <source>
        <dbReference type="ARBA" id="ARBA00022695"/>
    </source>
</evidence>
<comment type="caution">
    <text evidence="9">The sequence shown here is derived from an EMBL/GenBank/DDBJ whole genome shotgun (WGS) entry which is preliminary data.</text>
</comment>